<organism evidence="2 3">
    <name type="scientific">Microbacterium marinilacus</name>
    <dbReference type="NCBI Taxonomy" id="415209"/>
    <lineage>
        <taxon>Bacteria</taxon>
        <taxon>Bacillati</taxon>
        <taxon>Actinomycetota</taxon>
        <taxon>Actinomycetes</taxon>
        <taxon>Micrococcales</taxon>
        <taxon>Microbacteriaceae</taxon>
        <taxon>Microbacterium</taxon>
    </lineage>
</organism>
<feature type="region of interest" description="Disordered" evidence="1">
    <location>
        <begin position="1"/>
        <end position="67"/>
    </location>
</feature>
<name>A0ABP7BFR9_9MICO</name>
<evidence type="ECO:0000313" key="3">
    <source>
        <dbReference type="Proteomes" id="UP001410795"/>
    </source>
</evidence>
<feature type="compositionally biased region" description="Basic and acidic residues" evidence="1">
    <location>
        <begin position="12"/>
        <end position="29"/>
    </location>
</feature>
<feature type="compositionally biased region" description="Basic and acidic residues" evidence="1">
    <location>
        <begin position="188"/>
        <end position="197"/>
    </location>
</feature>
<accession>A0ABP7BFR9</accession>
<gene>
    <name evidence="2" type="ORF">GCM10022202_20200</name>
</gene>
<feature type="region of interest" description="Disordered" evidence="1">
    <location>
        <begin position="188"/>
        <end position="210"/>
    </location>
</feature>
<evidence type="ECO:0000256" key="1">
    <source>
        <dbReference type="SAM" id="MobiDB-lite"/>
    </source>
</evidence>
<dbReference type="Proteomes" id="UP001410795">
    <property type="component" value="Unassembled WGS sequence"/>
</dbReference>
<comment type="caution">
    <text evidence="2">The sequence shown here is derived from an EMBL/GenBank/DDBJ whole genome shotgun (WGS) entry which is preliminary data.</text>
</comment>
<protein>
    <submittedName>
        <fullName evidence="2">Uncharacterized protein</fullName>
    </submittedName>
</protein>
<proteinExistence type="predicted"/>
<sequence>MGIGQLVPGARQVEHGHAEQTLVRSERVPEGQPDAVGDEQHVRPGGVHPGLEAPPVEHVSDEPLDVGPRLADPARRPHGVALALRLHVGQPLGPLPVRQVVGRREHADLQLLGGDERGEVRDHRSRQTARRPLGPGDLDARVGGDVDGVRQCRLVLVRQDEAVRGGRADRVELRERGDRGLLQVEGERLGRGADPDHQQVGLVGQPLPHA</sequence>
<dbReference type="EMBL" id="BAAAYV010000009">
    <property type="protein sequence ID" value="GAA3659447.1"/>
    <property type="molecule type" value="Genomic_DNA"/>
</dbReference>
<reference evidence="3" key="1">
    <citation type="journal article" date="2019" name="Int. J. Syst. Evol. Microbiol.">
        <title>The Global Catalogue of Microorganisms (GCM) 10K type strain sequencing project: providing services to taxonomists for standard genome sequencing and annotation.</title>
        <authorList>
            <consortium name="The Broad Institute Genomics Platform"/>
            <consortium name="The Broad Institute Genome Sequencing Center for Infectious Disease"/>
            <person name="Wu L."/>
            <person name="Ma J."/>
        </authorList>
    </citation>
    <scope>NUCLEOTIDE SEQUENCE [LARGE SCALE GENOMIC DNA]</scope>
    <source>
        <strain evidence="3">JCM 16546</strain>
    </source>
</reference>
<keyword evidence="3" id="KW-1185">Reference proteome</keyword>
<evidence type="ECO:0000313" key="2">
    <source>
        <dbReference type="EMBL" id="GAA3659447.1"/>
    </source>
</evidence>
<feature type="region of interest" description="Disordered" evidence="1">
    <location>
        <begin position="117"/>
        <end position="144"/>
    </location>
</feature>